<keyword evidence="2" id="KW-1185">Reference proteome</keyword>
<evidence type="ECO:0000313" key="2">
    <source>
        <dbReference type="Proteomes" id="UP001168972"/>
    </source>
</evidence>
<reference evidence="1" key="1">
    <citation type="journal article" date="2023" name="bioRxiv">
        <title>Scaffold-level genome assemblies of two parasitoid biocontrol wasps reveal the parthenogenesis mechanism and an associated novel virus.</title>
        <authorList>
            <person name="Inwood S."/>
            <person name="Skelly J."/>
            <person name="Guhlin J."/>
            <person name="Harrop T."/>
            <person name="Goldson S."/>
            <person name="Dearden P."/>
        </authorList>
    </citation>
    <scope>NUCLEOTIDE SEQUENCE</scope>
    <source>
        <strain evidence="1">Lincoln</strain>
        <tissue evidence="1">Whole body</tissue>
    </source>
</reference>
<gene>
    <name evidence="1" type="ORF">PV327_010278</name>
</gene>
<evidence type="ECO:0000313" key="1">
    <source>
        <dbReference type="EMBL" id="KAK0174518.1"/>
    </source>
</evidence>
<dbReference type="Proteomes" id="UP001168972">
    <property type="component" value="Unassembled WGS sequence"/>
</dbReference>
<dbReference type="EMBL" id="JAQQBR010000006">
    <property type="protein sequence ID" value="KAK0174518.1"/>
    <property type="molecule type" value="Genomic_DNA"/>
</dbReference>
<proteinExistence type="predicted"/>
<sequence>MDPKTDDADHRKTSPLKKSSFEYNAFIFDVTLDLSYDMDSKWKNHKNVLLIILTTIIGQIGHKYEQWKSITSIIVCSLLKKFVEIKPSCQWKGTLSACVLRYQLLRKFILPKDVSLNMLSMKISGYHMTKS</sequence>
<dbReference type="AlphaFoldDB" id="A0AA39KUM2"/>
<organism evidence="1 2">
    <name type="scientific">Microctonus hyperodae</name>
    <name type="common">Parasitoid wasp</name>
    <dbReference type="NCBI Taxonomy" id="165561"/>
    <lineage>
        <taxon>Eukaryota</taxon>
        <taxon>Metazoa</taxon>
        <taxon>Ecdysozoa</taxon>
        <taxon>Arthropoda</taxon>
        <taxon>Hexapoda</taxon>
        <taxon>Insecta</taxon>
        <taxon>Pterygota</taxon>
        <taxon>Neoptera</taxon>
        <taxon>Endopterygota</taxon>
        <taxon>Hymenoptera</taxon>
        <taxon>Apocrita</taxon>
        <taxon>Ichneumonoidea</taxon>
        <taxon>Braconidae</taxon>
        <taxon>Euphorinae</taxon>
        <taxon>Microctonus</taxon>
    </lineage>
</organism>
<name>A0AA39KUM2_MICHY</name>
<reference evidence="1" key="2">
    <citation type="submission" date="2023-03" db="EMBL/GenBank/DDBJ databases">
        <authorList>
            <person name="Inwood S.N."/>
            <person name="Skelly J.G."/>
            <person name="Guhlin J."/>
            <person name="Harrop T.W.R."/>
            <person name="Goldson S.G."/>
            <person name="Dearden P.K."/>
        </authorList>
    </citation>
    <scope>NUCLEOTIDE SEQUENCE</scope>
    <source>
        <strain evidence="1">Lincoln</strain>
        <tissue evidence="1">Whole body</tissue>
    </source>
</reference>
<protein>
    <submittedName>
        <fullName evidence="1">Uncharacterized protein</fullName>
    </submittedName>
</protein>
<accession>A0AA39KUM2</accession>
<comment type="caution">
    <text evidence="1">The sequence shown here is derived from an EMBL/GenBank/DDBJ whole genome shotgun (WGS) entry which is preliminary data.</text>
</comment>